<organism evidence="2 3">
    <name type="scientific">Coniosporium apollinis</name>
    <dbReference type="NCBI Taxonomy" id="61459"/>
    <lineage>
        <taxon>Eukaryota</taxon>
        <taxon>Fungi</taxon>
        <taxon>Dikarya</taxon>
        <taxon>Ascomycota</taxon>
        <taxon>Pezizomycotina</taxon>
        <taxon>Dothideomycetes</taxon>
        <taxon>Dothideomycetes incertae sedis</taxon>
        <taxon>Coniosporium</taxon>
    </lineage>
</organism>
<name>A0ABQ9NGF9_9PEZI</name>
<gene>
    <name evidence="2" type="ORF">H2201_009312</name>
</gene>
<accession>A0ABQ9NGF9</accession>
<evidence type="ECO:0000256" key="1">
    <source>
        <dbReference type="SAM" id="MobiDB-lite"/>
    </source>
</evidence>
<proteinExistence type="predicted"/>
<evidence type="ECO:0008006" key="4">
    <source>
        <dbReference type="Google" id="ProtNLM"/>
    </source>
</evidence>
<protein>
    <recommendedName>
        <fullName evidence="4">BED-type domain-containing protein</fullName>
    </recommendedName>
</protein>
<feature type="non-terminal residue" evidence="2">
    <location>
        <position position="133"/>
    </location>
</feature>
<dbReference type="EMBL" id="JAPDRL010000702">
    <property type="protein sequence ID" value="KAJ9650274.1"/>
    <property type="molecule type" value="Genomic_DNA"/>
</dbReference>
<keyword evidence="3" id="KW-1185">Reference proteome</keyword>
<reference evidence="2" key="1">
    <citation type="submission" date="2022-10" db="EMBL/GenBank/DDBJ databases">
        <title>Culturing micro-colonial fungi from biological soil crusts in the Mojave desert and describing Neophaeococcomyces mojavensis, and introducing the new genera and species Taxawa tesnikishii.</title>
        <authorList>
            <person name="Kurbessoian T."/>
            <person name="Stajich J.E."/>
        </authorList>
    </citation>
    <scope>NUCLEOTIDE SEQUENCE</scope>
    <source>
        <strain evidence="2">TK_1</strain>
    </source>
</reference>
<evidence type="ECO:0000313" key="3">
    <source>
        <dbReference type="Proteomes" id="UP001172684"/>
    </source>
</evidence>
<feature type="region of interest" description="Disordered" evidence="1">
    <location>
        <begin position="1"/>
        <end position="53"/>
    </location>
</feature>
<dbReference type="Proteomes" id="UP001172684">
    <property type="component" value="Unassembled WGS sequence"/>
</dbReference>
<comment type="caution">
    <text evidence="2">The sequence shown here is derived from an EMBL/GenBank/DDBJ whole genome shotgun (WGS) entry which is preliminary data.</text>
</comment>
<evidence type="ECO:0000313" key="2">
    <source>
        <dbReference type="EMBL" id="KAJ9650274.1"/>
    </source>
</evidence>
<sequence length="133" mass="15119">MAFHESPPIDLDSDDNAMRTEPGTAEIETPQASDDDANQDPLSNTKKRKARSVTCVDMWAEARQPRSSEPKKNQYGQKWFYCKRCSFKQTAHNRIREHLAKRNIIVVQNLSAKKVAIEASISGLFGKQKARQE</sequence>